<organism evidence="1 2">
    <name type="scientific">Anaeramoeba ignava</name>
    <name type="common">Anaerobic marine amoeba</name>
    <dbReference type="NCBI Taxonomy" id="1746090"/>
    <lineage>
        <taxon>Eukaryota</taxon>
        <taxon>Metamonada</taxon>
        <taxon>Anaeramoebidae</taxon>
        <taxon>Anaeramoeba</taxon>
    </lineage>
</organism>
<accession>A0A9Q0LAK3</accession>
<evidence type="ECO:0000313" key="2">
    <source>
        <dbReference type="Proteomes" id="UP001149090"/>
    </source>
</evidence>
<name>A0A9Q0LAK3_ANAIG</name>
<keyword evidence="2" id="KW-1185">Reference proteome</keyword>
<gene>
    <name evidence="1" type="ORF">M0811_12634</name>
</gene>
<protein>
    <submittedName>
        <fullName evidence="1">Uncharacterized protein</fullName>
    </submittedName>
</protein>
<reference evidence="1" key="1">
    <citation type="submission" date="2022-10" db="EMBL/GenBank/DDBJ databases">
        <title>Novel sulphate-reducing endosymbionts in the free-living metamonad Anaeramoeba.</title>
        <authorList>
            <person name="Jerlstrom-Hultqvist J."/>
            <person name="Cepicka I."/>
            <person name="Gallot-Lavallee L."/>
            <person name="Salas-Leiva D."/>
            <person name="Curtis B.A."/>
            <person name="Zahonova K."/>
            <person name="Pipaliya S."/>
            <person name="Dacks J."/>
            <person name="Roger A.J."/>
        </authorList>
    </citation>
    <scope>NUCLEOTIDE SEQUENCE</scope>
    <source>
        <strain evidence="1">BMAN</strain>
    </source>
</reference>
<dbReference type="EMBL" id="JAPDFW010000121">
    <property type="protein sequence ID" value="KAJ5068048.1"/>
    <property type="molecule type" value="Genomic_DNA"/>
</dbReference>
<dbReference type="AlphaFoldDB" id="A0A9Q0LAK3"/>
<evidence type="ECO:0000313" key="1">
    <source>
        <dbReference type="EMBL" id="KAJ5068048.1"/>
    </source>
</evidence>
<comment type="caution">
    <text evidence="1">The sequence shown here is derived from an EMBL/GenBank/DDBJ whole genome shotgun (WGS) entry which is preliminary data.</text>
</comment>
<dbReference type="Proteomes" id="UP001149090">
    <property type="component" value="Unassembled WGS sequence"/>
</dbReference>
<proteinExistence type="predicted"/>
<sequence>MISNFKLWKYSIFIERRLKNNMIENLFEFKFKKTNLLFVYESWNSQYKEVIWNRIKLEFEIGKKEERIQN</sequence>